<dbReference type="Pfam" id="PF00361">
    <property type="entry name" value="Proton_antipo_M"/>
    <property type="match status" value="1"/>
</dbReference>
<gene>
    <name evidence="11" type="ORF">GWK36_04360</name>
</gene>
<keyword evidence="12" id="KW-1185">Reference proteome</keyword>
<feature type="transmembrane region" description="Helical" evidence="9">
    <location>
        <begin position="48"/>
        <end position="68"/>
    </location>
</feature>
<evidence type="ECO:0000256" key="8">
    <source>
        <dbReference type="SAM" id="MobiDB-lite"/>
    </source>
</evidence>
<keyword evidence="3 7" id="KW-0812">Transmembrane</keyword>
<organism evidence="11 12">
    <name type="scientific">Caldichromatium japonicum</name>
    <dbReference type="NCBI Taxonomy" id="2699430"/>
    <lineage>
        <taxon>Bacteria</taxon>
        <taxon>Pseudomonadati</taxon>
        <taxon>Pseudomonadota</taxon>
        <taxon>Gammaproteobacteria</taxon>
        <taxon>Chromatiales</taxon>
        <taxon>Chromatiaceae</taxon>
        <taxon>Caldichromatium</taxon>
    </lineage>
</organism>
<feature type="transmembrane region" description="Helical" evidence="9">
    <location>
        <begin position="209"/>
        <end position="230"/>
    </location>
</feature>
<dbReference type="InterPro" id="IPR052175">
    <property type="entry name" value="ComplexI-like_HydComp"/>
</dbReference>
<dbReference type="RefSeq" id="WP_166270112.1">
    <property type="nucleotide sequence ID" value="NZ_CP048029.1"/>
</dbReference>
<reference evidence="12" key="1">
    <citation type="submission" date="2020-01" db="EMBL/GenBank/DDBJ databases">
        <title>Caldichromatium gen. nov., sp. nov., a thermophilic purple sulfur bacterium member of the family Chromatiaceae isolated from Nakabusa hot spring, Japan.</title>
        <authorList>
            <person name="Saini M.K."/>
            <person name="Hanada S."/>
            <person name="Tank M."/>
        </authorList>
    </citation>
    <scope>NUCLEOTIDE SEQUENCE [LARGE SCALE GENOMIC DNA]</scope>
    <source>
        <strain evidence="12">No.7</strain>
    </source>
</reference>
<evidence type="ECO:0000256" key="6">
    <source>
        <dbReference type="ARBA" id="ARBA00023136"/>
    </source>
</evidence>
<dbReference type="EMBL" id="CP048029">
    <property type="protein sequence ID" value="QIK37344.1"/>
    <property type="molecule type" value="Genomic_DNA"/>
</dbReference>
<keyword evidence="6 9" id="KW-0472">Membrane</keyword>
<evidence type="ECO:0000313" key="12">
    <source>
        <dbReference type="Proteomes" id="UP000502699"/>
    </source>
</evidence>
<protein>
    <recommendedName>
        <fullName evidence="10">NADH:quinone oxidoreductase/Mrp antiporter transmembrane domain-containing protein</fullName>
    </recommendedName>
</protein>
<dbReference type="InterPro" id="IPR001750">
    <property type="entry name" value="ND/Mrp_TM"/>
</dbReference>
<feature type="transmembrane region" description="Helical" evidence="9">
    <location>
        <begin position="137"/>
        <end position="157"/>
    </location>
</feature>
<dbReference type="KEGG" id="cjap:GWK36_04360"/>
<evidence type="ECO:0000259" key="10">
    <source>
        <dbReference type="Pfam" id="PF00361"/>
    </source>
</evidence>
<feature type="transmembrane region" description="Helical" evidence="9">
    <location>
        <begin position="242"/>
        <end position="263"/>
    </location>
</feature>
<evidence type="ECO:0000256" key="4">
    <source>
        <dbReference type="ARBA" id="ARBA00022989"/>
    </source>
</evidence>
<feature type="transmembrane region" description="Helical" evidence="9">
    <location>
        <begin position="109"/>
        <end position="130"/>
    </location>
</feature>
<feature type="transmembrane region" description="Helical" evidence="9">
    <location>
        <begin position="75"/>
        <end position="97"/>
    </location>
</feature>
<comment type="subcellular location">
    <subcellularLocation>
        <location evidence="1">Cell membrane</location>
        <topology evidence="1">Multi-pass membrane protein</topology>
    </subcellularLocation>
    <subcellularLocation>
        <location evidence="7">Membrane</location>
        <topology evidence="7">Multi-pass membrane protein</topology>
    </subcellularLocation>
</comment>
<feature type="compositionally biased region" description="Basic and acidic residues" evidence="8">
    <location>
        <begin position="347"/>
        <end position="357"/>
    </location>
</feature>
<feature type="transmembrane region" description="Helical" evidence="9">
    <location>
        <begin position="177"/>
        <end position="197"/>
    </location>
</feature>
<dbReference type="GO" id="GO:0016491">
    <property type="term" value="F:oxidoreductase activity"/>
    <property type="evidence" value="ECO:0007669"/>
    <property type="project" value="UniProtKB-KW"/>
</dbReference>
<evidence type="ECO:0000256" key="2">
    <source>
        <dbReference type="ARBA" id="ARBA00022475"/>
    </source>
</evidence>
<accession>A0A6G7VBJ4</accession>
<keyword evidence="4 9" id="KW-1133">Transmembrane helix</keyword>
<dbReference type="PANTHER" id="PTHR42682:SF4">
    <property type="entry name" value="NADH-UBIQUINONE_PLASTOQUINONE"/>
    <property type="match status" value="1"/>
</dbReference>
<name>A0A6G7VBJ4_9GAMM</name>
<keyword evidence="2" id="KW-1003">Cell membrane</keyword>
<evidence type="ECO:0000256" key="3">
    <source>
        <dbReference type="ARBA" id="ARBA00022692"/>
    </source>
</evidence>
<dbReference type="AlphaFoldDB" id="A0A6G7VBJ4"/>
<feature type="domain" description="NADH:quinone oxidoreductase/Mrp antiporter transmembrane" evidence="10">
    <location>
        <begin position="1"/>
        <end position="132"/>
    </location>
</feature>
<evidence type="ECO:0000256" key="9">
    <source>
        <dbReference type="SAM" id="Phobius"/>
    </source>
</evidence>
<proteinExistence type="predicted"/>
<keyword evidence="5" id="KW-0560">Oxidoreductase</keyword>
<evidence type="ECO:0000256" key="1">
    <source>
        <dbReference type="ARBA" id="ARBA00004651"/>
    </source>
</evidence>
<dbReference type="PANTHER" id="PTHR42682">
    <property type="entry name" value="HYDROGENASE-4 COMPONENT F"/>
    <property type="match status" value="1"/>
</dbReference>
<dbReference type="Proteomes" id="UP000502699">
    <property type="component" value="Chromosome"/>
</dbReference>
<dbReference type="GO" id="GO:0005886">
    <property type="term" value="C:plasma membrane"/>
    <property type="evidence" value="ECO:0007669"/>
    <property type="project" value="UniProtKB-SubCell"/>
</dbReference>
<evidence type="ECO:0000313" key="11">
    <source>
        <dbReference type="EMBL" id="QIK37344.1"/>
    </source>
</evidence>
<feature type="region of interest" description="Disordered" evidence="8">
    <location>
        <begin position="318"/>
        <end position="357"/>
    </location>
</feature>
<evidence type="ECO:0000256" key="5">
    <source>
        <dbReference type="ARBA" id="ARBA00023002"/>
    </source>
</evidence>
<sequence length="357" mass="37640">MPLHVWLPLAHPAAPIPASAVLSGAMIKAALLGWLRFLPLGALARPDWGLLLVLAGLLTTILAPLIGLTQTNPKVLLAYSSIAKMGLMGLGVGILLLEPELASTGVIALALYAAHHAFAKGGLFLGIGLCHQAGAQGLIMLGLVIFALAPVGAPLTRGALAKDGLKPLIATLDWPCLMMALLAAAIASALLMVRFLWLMRHTEPHPQQAWRLSAFAWTLLIGAVLLLPLVPGLNPGIKTDVFGHLVPLFIASALSLPLLKWYLLPPPTQAFVRTHPARGYLGAPVSCLSTLRLGLALAKAPPVGCECALAERLSDKTGRTLAGPPRQEDRRWMGSAPGGWSILADPTGRDRLGEQQR</sequence>
<evidence type="ECO:0000256" key="7">
    <source>
        <dbReference type="RuleBase" id="RU000320"/>
    </source>
</evidence>